<protein>
    <submittedName>
        <fullName evidence="1">Uncharacterized protein</fullName>
    </submittedName>
</protein>
<keyword evidence="2" id="KW-1185">Reference proteome</keyword>
<evidence type="ECO:0000313" key="2">
    <source>
        <dbReference type="Proteomes" id="UP001215598"/>
    </source>
</evidence>
<accession>A0AAD7NTP9</accession>
<gene>
    <name evidence="1" type="ORF">B0H16DRAFT_1713080</name>
</gene>
<evidence type="ECO:0000313" key="1">
    <source>
        <dbReference type="EMBL" id="KAJ7775493.1"/>
    </source>
</evidence>
<proteinExistence type="predicted"/>
<dbReference type="AlphaFoldDB" id="A0AAD7NTP9"/>
<organism evidence="1 2">
    <name type="scientific">Mycena metata</name>
    <dbReference type="NCBI Taxonomy" id="1033252"/>
    <lineage>
        <taxon>Eukaryota</taxon>
        <taxon>Fungi</taxon>
        <taxon>Dikarya</taxon>
        <taxon>Basidiomycota</taxon>
        <taxon>Agaricomycotina</taxon>
        <taxon>Agaricomycetes</taxon>
        <taxon>Agaricomycetidae</taxon>
        <taxon>Agaricales</taxon>
        <taxon>Marasmiineae</taxon>
        <taxon>Mycenaceae</taxon>
        <taxon>Mycena</taxon>
    </lineage>
</organism>
<name>A0AAD7NTP9_9AGAR</name>
<dbReference type="EMBL" id="JARKIB010000010">
    <property type="protein sequence ID" value="KAJ7775493.1"/>
    <property type="molecule type" value="Genomic_DNA"/>
</dbReference>
<reference evidence="1" key="1">
    <citation type="submission" date="2023-03" db="EMBL/GenBank/DDBJ databases">
        <title>Massive genome expansion in bonnet fungi (Mycena s.s.) driven by repeated elements and novel gene families across ecological guilds.</title>
        <authorList>
            <consortium name="Lawrence Berkeley National Laboratory"/>
            <person name="Harder C.B."/>
            <person name="Miyauchi S."/>
            <person name="Viragh M."/>
            <person name="Kuo A."/>
            <person name="Thoen E."/>
            <person name="Andreopoulos B."/>
            <person name="Lu D."/>
            <person name="Skrede I."/>
            <person name="Drula E."/>
            <person name="Henrissat B."/>
            <person name="Morin E."/>
            <person name="Kohler A."/>
            <person name="Barry K."/>
            <person name="LaButti K."/>
            <person name="Morin E."/>
            <person name="Salamov A."/>
            <person name="Lipzen A."/>
            <person name="Mereny Z."/>
            <person name="Hegedus B."/>
            <person name="Baldrian P."/>
            <person name="Stursova M."/>
            <person name="Weitz H."/>
            <person name="Taylor A."/>
            <person name="Grigoriev I.V."/>
            <person name="Nagy L.G."/>
            <person name="Martin F."/>
            <person name="Kauserud H."/>
        </authorList>
    </citation>
    <scope>NUCLEOTIDE SEQUENCE</scope>
    <source>
        <strain evidence="1">CBHHK182m</strain>
    </source>
</reference>
<dbReference type="Proteomes" id="UP001215598">
    <property type="component" value="Unassembled WGS sequence"/>
</dbReference>
<comment type="caution">
    <text evidence="1">The sequence shown here is derived from an EMBL/GenBank/DDBJ whole genome shotgun (WGS) entry which is preliminary data.</text>
</comment>
<sequence>MVGPIPVPPPFLPRLHTLDLGTEGSDDILPHLVLPALDDLRLSSVTSDTVQAVTALIHRSGRSPTSLFVSIYGSHEVEPMHDLISRMPSVRNLRILCAGVTSAHFTALFDYMAQDPYILPALTSFIIEECCTQIPLRPLVRMLTARSSPTEGVVRLNSFTLSFHQEYNDDYAEVDMKAQNEDVGLALEQLRALRSEGLQLHIQSSMKWLSGNITEKMIEEIGEVRARVIPLERPDNTGRIWPQA</sequence>